<reference evidence="2 3" key="1">
    <citation type="journal article" date="2015" name="Sci. Rep.">
        <title>Chromosome-level genome map provides insights into diverse defense mechanisms in the medicinal fungus Ganoderma sinense.</title>
        <authorList>
            <person name="Zhu Y."/>
            <person name="Xu J."/>
            <person name="Sun C."/>
            <person name="Zhou S."/>
            <person name="Xu H."/>
            <person name="Nelson D.R."/>
            <person name="Qian J."/>
            <person name="Song J."/>
            <person name="Luo H."/>
            <person name="Xiang L."/>
            <person name="Li Y."/>
            <person name="Xu Z."/>
            <person name="Ji A."/>
            <person name="Wang L."/>
            <person name="Lu S."/>
            <person name="Hayward A."/>
            <person name="Sun W."/>
            <person name="Li X."/>
            <person name="Schwartz D.C."/>
            <person name="Wang Y."/>
            <person name="Chen S."/>
        </authorList>
    </citation>
    <scope>NUCLEOTIDE SEQUENCE [LARGE SCALE GENOMIC DNA]</scope>
    <source>
        <strain evidence="2 3">ZZ0214-1</strain>
    </source>
</reference>
<evidence type="ECO:0000313" key="3">
    <source>
        <dbReference type="Proteomes" id="UP000230002"/>
    </source>
</evidence>
<proteinExistence type="predicted"/>
<dbReference type="Proteomes" id="UP000230002">
    <property type="component" value="Unassembled WGS sequence"/>
</dbReference>
<name>A0A2G8RTJ4_9APHY</name>
<feature type="compositionally biased region" description="Low complexity" evidence="1">
    <location>
        <begin position="189"/>
        <end position="207"/>
    </location>
</feature>
<evidence type="ECO:0000313" key="2">
    <source>
        <dbReference type="EMBL" id="PIL24820.1"/>
    </source>
</evidence>
<protein>
    <submittedName>
        <fullName evidence="2">Uncharacterized protein</fullName>
    </submittedName>
</protein>
<sequence length="338" mass="36825">MNEPMMNSSFTPGYGDCTHSRVGPDIPIVGLSSDRTLLAFESNFTTAFTGVMFDSRHLDPSVKQAILGSGSILMELSETMGFGFPASTPSGPGPHARASHRQGTADCAWIASWTLPGKAAKARTPPTEPTGLWATTTTCLSSTAYSPLSPHPRVPHPDDPHAPVLQGAPRRTRSRTSTRSATCCWSAKTPRAGSRRSGSASGPSRPTSHIRRVPPALGGRAEARVHQGPGLDRASPPPSLSHVIVFASRHADRGTWRQFWNFKMEDQPGQSWVRQRDYLDAVRRGYMTKDPSQLNDPNVWVPYAYRGEAATSCRVPVSLFLCYYRGRLPLVAQQYLLG</sequence>
<dbReference type="AlphaFoldDB" id="A0A2G8RTJ4"/>
<accession>A0A2G8RTJ4</accession>
<evidence type="ECO:0000256" key="1">
    <source>
        <dbReference type="SAM" id="MobiDB-lite"/>
    </source>
</evidence>
<comment type="caution">
    <text evidence="2">The sequence shown here is derived from an EMBL/GenBank/DDBJ whole genome shotgun (WGS) entry which is preliminary data.</text>
</comment>
<gene>
    <name evidence="2" type="ORF">GSI_12706</name>
</gene>
<organism evidence="2 3">
    <name type="scientific">Ganoderma sinense ZZ0214-1</name>
    <dbReference type="NCBI Taxonomy" id="1077348"/>
    <lineage>
        <taxon>Eukaryota</taxon>
        <taxon>Fungi</taxon>
        <taxon>Dikarya</taxon>
        <taxon>Basidiomycota</taxon>
        <taxon>Agaricomycotina</taxon>
        <taxon>Agaricomycetes</taxon>
        <taxon>Polyporales</taxon>
        <taxon>Polyporaceae</taxon>
        <taxon>Ganoderma</taxon>
    </lineage>
</organism>
<keyword evidence="3" id="KW-1185">Reference proteome</keyword>
<feature type="region of interest" description="Disordered" evidence="1">
    <location>
        <begin position="144"/>
        <end position="237"/>
    </location>
</feature>
<dbReference type="EMBL" id="AYKW01000056">
    <property type="protein sequence ID" value="PIL24820.1"/>
    <property type="molecule type" value="Genomic_DNA"/>
</dbReference>